<feature type="transmembrane region" description="Helical" evidence="2">
    <location>
        <begin position="7"/>
        <end position="26"/>
    </location>
</feature>
<sequence length="98" mass="11398">MGDMQYFFLTRLFVFIIILNIGNGQYPIEDLVENLPGQPKVEFRQYAGYVDVDEKAGRSLFYYFVEAEKDAHKLPLTLWLNGGLFFFFSIPSSILLNF</sequence>
<evidence type="ECO:0008006" key="5">
    <source>
        <dbReference type="Google" id="ProtNLM"/>
    </source>
</evidence>
<comment type="similarity">
    <text evidence="1">Belongs to the peptidase S10 family.</text>
</comment>
<dbReference type="SUPFAM" id="SSF53474">
    <property type="entry name" value="alpha/beta-Hydrolases"/>
    <property type="match status" value="1"/>
</dbReference>
<accession>A0ABQ7WRF1</accession>
<name>A0ABQ7WRF1_SOLTU</name>
<protein>
    <recommendedName>
        <fullName evidence="5">Serine carboxypeptidase</fullName>
    </recommendedName>
</protein>
<dbReference type="Gene3D" id="3.40.50.1820">
    <property type="entry name" value="alpha/beta hydrolase"/>
    <property type="match status" value="1"/>
</dbReference>
<dbReference type="InterPro" id="IPR029058">
    <property type="entry name" value="AB_hydrolase_fold"/>
</dbReference>
<evidence type="ECO:0000256" key="2">
    <source>
        <dbReference type="SAM" id="Phobius"/>
    </source>
</evidence>
<keyword evidence="2" id="KW-0472">Membrane</keyword>
<evidence type="ECO:0000313" key="4">
    <source>
        <dbReference type="Proteomes" id="UP000826656"/>
    </source>
</evidence>
<proteinExistence type="inferred from homology"/>
<keyword evidence="4" id="KW-1185">Reference proteome</keyword>
<evidence type="ECO:0000313" key="3">
    <source>
        <dbReference type="EMBL" id="KAH0783324.1"/>
    </source>
</evidence>
<feature type="transmembrane region" description="Helical" evidence="2">
    <location>
        <begin position="78"/>
        <end position="96"/>
    </location>
</feature>
<gene>
    <name evidence="3" type="ORF">KY290_002922</name>
</gene>
<dbReference type="Pfam" id="PF00450">
    <property type="entry name" value="Peptidase_S10"/>
    <property type="match status" value="1"/>
</dbReference>
<reference evidence="3 4" key="1">
    <citation type="journal article" date="2021" name="bioRxiv">
        <title>Chromosome-scale and haplotype-resolved genome assembly of a tetraploid potato cultivar.</title>
        <authorList>
            <person name="Sun H."/>
            <person name="Jiao W.-B."/>
            <person name="Krause K."/>
            <person name="Campoy J.A."/>
            <person name="Goel M."/>
            <person name="Folz-Donahue K."/>
            <person name="Kukat C."/>
            <person name="Huettel B."/>
            <person name="Schneeberger K."/>
        </authorList>
    </citation>
    <scope>NUCLEOTIDE SEQUENCE [LARGE SCALE GENOMIC DNA]</scope>
    <source>
        <strain evidence="3">SolTubOtavaFocal</strain>
        <tissue evidence="3">Leaves</tissue>
    </source>
</reference>
<dbReference type="Proteomes" id="UP000826656">
    <property type="component" value="Unassembled WGS sequence"/>
</dbReference>
<organism evidence="3 4">
    <name type="scientific">Solanum tuberosum</name>
    <name type="common">Potato</name>
    <dbReference type="NCBI Taxonomy" id="4113"/>
    <lineage>
        <taxon>Eukaryota</taxon>
        <taxon>Viridiplantae</taxon>
        <taxon>Streptophyta</taxon>
        <taxon>Embryophyta</taxon>
        <taxon>Tracheophyta</taxon>
        <taxon>Spermatophyta</taxon>
        <taxon>Magnoliopsida</taxon>
        <taxon>eudicotyledons</taxon>
        <taxon>Gunneridae</taxon>
        <taxon>Pentapetalae</taxon>
        <taxon>asterids</taxon>
        <taxon>lamiids</taxon>
        <taxon>Solanales</taxon>
        <taxon>Solanaceae</taxon>
        <taxon>Solanoideae</taxon>
        <taxon>Solaneae</taxon>
        <taxon>Solanum</taxon>
    </lineage>
</organism>
<keyword evidence="2" id="KW-1133">Transmembrane helix</keyword>
<dbReference type="InterPro" id="IPR001563">
    <property type="entry name" value="Peptidase_S10"/>
</dbReference>
<evidence type="ECO:0000256" key="1">
    <source>
        <dbReference type="ARBA" id="ARBA00009431"/>
    </source>
</evidence>
<comment type="caution">
    <text evidence="3">The sequence shown here is derived from an EMBL/GenBank/DDBJ whole genome shotgun (WGS) entry which is preliminary data.</text>
</comment>
<dbReference type="EMBL" id="JAIVGD010000001">
    <property type="protein sequence ID" value="KAH0783324.1"/>
    <property type="molecule type" value="Genomic_DNA"/>
</dbReference>
<keyword evidence="2" id="KW-0812">Transmembrane</keyword>